<dbReference type="InterPro" id="IPR020084">
    <property type="entry name" value="NUDIX_hydrolase_CS"/>
</dbReference>
<evidence type="ECO:0000256" key="2">
    <source>
        <dbReference type="ARBA" id="ARBA00022801"/>
    </source>
</evidence>
<evidence type="ECO:0000313" key="4">
    <source>
        <dbReference type="EMBL" id="SEM09975.1"/>
    </source>
</evidence>
<dbReference type="InterPro" id="IPR015797">
    <property type="entry name" value="NUDIX_hydrolase-like_dom_sf"/>
</dbReference>
<dbReference type="EMBL" id="FOAW01000022">
    <property type="protein sequence ID" value="SEM09975.1"/>
    <property type="molecule type" value="Genomic_DNA"/>
</dbReference>
<proteinExistence type="predicted"/>
<organism evidence="4 5">
    <name type="scientific">Rhodococcus maanshanensis</name>
    <dbReference type="NCBI Taxonomy" id="183556"/>
    <lineage>
        <taxon>Bacteria</taxon>
        <taxon>Bacillati</taxon>
        <taxon>Actinomycetota</taxon>
        <taxon>Actinomycetes</taxon>
        <taxon>Mycobacteriales</taxon>
        <taxon>Nocardiaceae</taxon>
        <taxon>Rhodococcus</taxon>
    </lineage>
</organism>
<keyword evidence="2" id="KW-0378">Hydrolase</keyword>
<dbReference type="Gene3D" id="3.90.79.10">
    <property type="entry name" value="Nucleoside Triphosphate Pyrophosphohydrolase"/>
    <property type="match status" value="1"/>
</dbReference>
<dbReference type="AlphaFoldDB" id="A0A1H7VM94"/>
<dbReference type="GO" id="GO:0016787">
    <property type="term" value="F:hydrolase activity"/>
    <property type="evidence" value="ECO:0007669"/>
    <property type="project" value="UniProtKB-KW"/>
</dbReference>
<reference evidence="5" key="1">
    <citation type="submission" date="2016-10" db="EMBL/GenBank/DDBJ databases">
        <authorList>
            <person name="Varghese N."/>
            <person name="Submissions S."/>
        </authorList>
    </citation>
    <scope>NUCLEOTIDE SEQUENCE [LARGE SCALE GENOMIC DNA]</scope>
    <source>
        <strain evidence="5">DSM 44675</strain>
    </source>
</reference>
<evidence type="ECO:0000259" key="3">
    <source>
        <dbReference type="PROSITE" id="PS51462"/>
    </source>
</evidence>
<keyword evidence="5" id="KW-1185">Reference proteome</keyword>
<dbReference type="Proteomes" id="UP000198677">
    <property type="component" value="Unassembled WGS sequence"/>
</dbReference>
<evidence type="ECO:0000256" key="1">
    <source>
        <dbReference type="ARBA" id="ARBA00001946"/>
    </source>
</evidence>
<sequence>MRGDGDGWAKSEDGIRHWGKFGAAGLLLRAPAADGTPTVLLQHRAQWSHQGGTWALPGGARDSHESTVHAAVREAEEEAGIPGGELRVRAERVTARASSGWSYTTVIADAAGPLTTVPNGESTELRWVPEDQVSGLLLHPGFAASWPQLRSTPVRLLLDTANVLGSRPNGWWRDRAGATGELLAALAATLPRTIELPDGGFGWLPRIEAVLEGQARTVGAVDARVPVHVAAGSGDDELALLAGAGTELAMAAGGGVGHPAFGGVDEHLTAVVTADRGLRERLPETVVQLSPSSVLGWLD</sequence>
<dbReference type="SUPFAM" id="SSF55811">
    <property type="entry name" value="Nudix"/>
    <property type="match status" value="1"/>
</dbReference>
<dbReference type="InterPro" id="IPR000086">
    <property type="entry name" value="NUDIX_hydrolase_dom"/>
</dbReference>
<dbReference type="RefSeq" id="WP_072753495.1">
    <property type="nucleotide sequence ID" value="NZ_FOAW01000022.1"/>
</dbReference>
<accession>A0A1H7VM94</accession>
<name>A0A1H7VM94_9NOCA</name>
<dbReference type="PANTHER" id="PTHR43046">
    <property type="entry name" value="GDP-MANNOSE MANNOSYL HYDROLASE"/>
    <property type="match status" value="1"/>
</dbReference>
<dbReference type="CDD" id="cd18877">
    <property type="entry name" value="NUDIX_Hydrolase"/>
    <property type="match status" value="1"/>
</dbReference>
<dbReference type="PANTHER" id="PTHR43046:SF2">
    <property type="entry name" value="8-OXO-DGTP DIPHOSPHATASE-RELATED"/>
    <property type="match status" value="1"/>
</dbReference>
<dbReference type="Pfam" id="PF00293">
    <property type="entry name" value="NUDIX"/>
    <property type="match status" value="1"/>
</dbReference>
<feature type="domain" description="Nudix hydrolase" evidence="3">
    <location>
        <begin position="19"/>
        <end position="151"/>
    </location>
</feature>
<protein>
    <submittedName>
        <fullName evidence="4">8-oxo-dGTP diphosphatase</fullName>
    </submittedName>
</protein>
<evidence type="ECO:0000313" key="5">
    <source>
        <dbReference type="Proteomes" id="UP000198677"/>
    </source>
</evidence>
<comment type="cofactor">
    <cofactor evidence="1">
        <name>Mg(2+)</name>
        <dbReference type="ChEBI" id="CHEBI:18420"/>
    </cofactor>
</comment>
<dbReference type="PROSITE" id="PS00893">
    <property type="entry name" value="NUDIX_BOX"/>
    <property type="match status" value="1"/>
</dbReference>
<dbReference type="OrthoDB" id="3404294at2"/>
<gene>
    <name evidence="4" type="ORF">SAMN05444583_12266</name>
</gene>
<dbReference type="PROSITE" id="PS51462">
    <property type="entry name" value="NUDIX"/>
    <property type="match status" value="1"/>
</dbReference>